<evidence type="ECO:0000256" key="5">
    <source>
        <dbReference type="ARBA" id="ARBA00023008"/>
    </source>
</evidence>
<evidence type="ECO:0000256" key="6">
    <source>
        <dbReference type="ARBA" id="ARBA00023136"/>
    </source>
</evidence>
<evidence type="ECO:0000313" key="8">
    <source>
        <dbReference type="EMBL" id="MFC6723031.1"/>
    </source>
</evidence>
<dbReference type="InterPro" id="IPR028871">
    <property type="entry name" value="BlueCu_1_BS"/>
</dbReference>
<evidence type="ECO:0000256" key="3">
    <source>
        <dbReference type="ARBA" id="ARBA00022723"/>
    </source>
</evidence>
<dbReference type="Gene3D" id="2.60.40.420">
    <property type="entry name" value="Cupredoxins - blue copper proteins"/>
    <property type="match status" value="1"/>
</dbReference>
<comment type="caution">
    <text evidence="8">The sequence shown here is derived from an EMBL/GenBank/DDBJ whole genome shotgun (WGS) entry which is preliminary data.</text>
</comment>
<dbReference type="GO" id="GO:0016020">
    <property type="term" value="C:membrane"/>
    <property type="evidence" value="ECO:0007669"/>
    <property type="project" value="UniProtKB-SubCell"/>
</dbReference>
<dbReference type="Proteomes" id="UP001596328">
    <property type="component" value="Unassembled WGS sequence"/>
</dbReference>
<dbReference type="PROSITE" id="PS00196">
    <property type="entry name" value="COPPER_BLUE"/>
    <property type="match status" value="1"/>
</dbReference>
<feature type="domain" description="Blue (type 1) copper" evidence="7">
    <location>
        <begin position="48"/>
        <end position="148"/>
    </location>
</feature>
<dbReference type="GO" id="GO:0046872">
    <property type="term" value="F:metal ion binding"/>
    <property type="evidence" value="ECO:0007669"/>
    <property type="project" value="UniProtKB-KW"/>
</dbReference>
<keyword evidence="3" id="KW-0479">Metal-binding</keyword>
<reference evidence="8 9" key="1">
    <citation type="journal article" date="2019" name="Int. J. Syst. Evol. Microbiol.">
        <title>The Global Catalogue of Microorganisms (GCM) 10K type strain sequencing project: providing services to taxonomists for standard genome sequencing and annotation.</title>
        <authorList>
            <consortium name="The Broad Institute Genomics Platform"/>
            <consortium name="The Broad Institute Genome Sequencing Center for Infectious Disease"/>
            <person name="Wu L."/>
            <person name="Ma J."/>
        </authorList>
    </citation>
    <scope>NUCLEOTIDE SEQUENCE [LARGE SCALE GENOMIC DNA]</scope>
    <source>
        <strain evidence="8 9">NBRC 111368</strain>
    </source>
</reference>
<dbReference type="Pfam" id="PF00127">
    <property type="entry name" value="Copper-bind"/>
    <property type="match status" value="1"/>
</dbReference>
<name>A0ABD5RUX7_9EURY</name>
<keyword evidence="4" id="KW-0249">Electron transport</keyword>
<proteinExistence type="predicted"/>
<dbReference type="PANTHER" id="PTHR34192:SF10">
    <property type="entry name" value="PLASTOCYANIN MAJOR ISOFORM, CHLOROPLASTIC-RELATED"/>
    <property type="match status" value="1"/>
</dbReference>
<dbReference type="InterPro" id="IPR000923">
    <property type="entry name" value="BlueCu_1"/>
</dbReference>
<organism evidence="8 9">
    <name type="scientific">Halobium palmae</name>
    <dbReference type="NCBI Taxonomy" id="1776492"/>
    <lineage>
        <taxon>Archaea</taxon>
        <taxon>Methanobacteriati</taxon>
        <taxon>Methanobacteriota</taxon>
        <taxon>Stenosarchaea group</taxon>
        <taxon>Halobacteria</taxon>
        <taxon>Halobacteriales</taxon>
        <taxon>Haloferacaceae</taxon>
        <taxon>Halobium</taxon>
    </lineage>
</organism>
<evidence type="ECO:0000256" key="2">
    <source>
        <dbReference type="ARBA" id="ARBA00022448"/>
    </source>
</evidence>
<comment type="subcellular location">
    <subcellularLocation>
        <location evidence="1">Membrane</location>
    </subcellularLocation>
</comment>
<keyword evidence="9" id="KW-1185">Reference proteome</keyword>
<protein>
    <submittedName>
        <fullName evidence="8">Plastocyanin/azurin family copper-binding protein</fullName>
    </submittedName>
</protein>
<dbReference type="InterPro" id="IPR008972">
    <property type="entry name" value="Cupredoxin"/>
</dbReference>
<gene>
    <name evidence="8" type="ORF">ACFQE1_01220</name>
</gene>
<evidence type="ECO:0000256" key="1">
    <source>
        <dbReference type="ARBA" id="ARBA00004370"/>
    </source>
</evidence>
<dbReference type="SUPFAM" id="SSF49503">
    <property type="entry name" value="Cupredoxins"/>
    <property type="match status" value="1"/>
</dbReference>
<keyword evidence="5" id="KW-0186">Copper</keyword>
<evidence type="ECO:0000313" key="9">
    <source>
        <dbReference type="Proteomes" id="UP001596328"/>
    </source>
</evidence>
<accession>A0ABD5RUX7</accession>
<dbReference type="PROSITE" id="PS51257">
    <property type="entry name" value="PROKAR_LIPOPROTEIN"/>
    <property type="match status" value="1"/>
</dbReference>
<sequence length="148" mass="15816">MGKKLAMPLDTRSRRTLLRRAGAALVVGTTMAGCLGGGGPSGPTVTMTGDLRFEPTDITIDAGQQVTWTNDSGAPHTASAYENAIPDDASYFASGDYKSEQAIRQSTSARGFLERGDTYSHTFDVEGTYRYFCLPHEGNGMVGRVVVE</sequence>
<dbReference type="AlphaFoldDB" id="A0ABD5RUX7"/>
<evidence type="ECO:0000259" key="7">
    <source>
        <dbReference type="Pfam" id="PF00127"/>
    </source>
</evidence>
<dbReference type="EMBL" id="JBHSWU010000003">
    <property type="protein sequence ID" value="MFC6723031.1"/>
    <property type="molecule type" value="Genomic_DNA"/>
</dbReference>
<evidence type="ECO:0000256" key="4">
    <source>
        <dbReference type="ARBA" id="ARBA00022982"/>
    </source>
</evidence>
<dbReference type="PANTHER" id="PTHR34192">
    <property type="entry name" value="PLASTOCYANIN MAJOR ISOFORM, CHLOROPLASTIC-RELATED"/>
    <property type="match status" value="1"/>
</dbReference>
<keyword evidence="2" id="KW-0813">Transport</keyword>
<keyword evidence="6" id="KW-0472">Membrane</keyword>